<evidence type="ECO:0000259" key="13">
    <source>
        <dbReference type="Pfam" id="PF10509"/>
    </source>
</evidence>
<dbReference type="HOGENOM" id="CLU_017814_2_1_11"/>
<keyword evidence="4" id="KW-0547">Nucleotide-binding</keyword>
<dbReference type="AlphaFoldDB" id="U1QB14"/>
<dbReference type="EC" id="2.7.1.6" evidence="10"/>
<dbReference type="Gene3D" id="3.30.230.10">
    <property type="match status" value="1"/>
</dbReference>
<dbReference type="Pfam" id="PF00288">
    <property type="entry name" value="GHMP_kinases_N"/>
    <property type="match status" value="1"/>
</dbReference>
<keyword evidence="3" id="KW-0479">Metal-binding</keyword>
<evidence type="ECO:0000256" key="3">
    <source>
        <dbReference type="ARBA" id="ARBA00022723"/>
    </source>
</evidence>
<dbReference type="RefSeq" id="WP_021610317.1">
    <property type="nucleotide sequence ID" value="NZ_KE952082.1"/>
</dbReference>
<dbReference type="InterPro" id="IPR006203">
    <property type="entry name" value="GHMP_knse_ATP-bd_CS"/>
</dbReference>
<dbReference type="Gene3D" id="3.30.70.890">
    <property type="entry name" value="GHMP kinase, C-terminal domain"/>
    <property type="match status" value="1"/>
</dbReference>
<dbReference type="InterPro" id="IPR019539">
    <property type="entry name" value="GalKase_N"/>
</dbReference>
<dbReference type="NCBIfam" id="TIGR00131">
    <property type="entry name" value="gal_kin"/>
    <property type="match status" value="1"/>
</dbReference>
<evidence type="ECO:0000256" key="10">
    <source>
        <dbReference type="NCBIfam" id="TIGR00131"/>
    </source>
</evidence>
<reference evidence="14 15" key="1">
    <citation type="submission" date="2013-08" db="EMBL/GenBank/DDBJ databases">
        <authorList>
            <person name="Weinstock G."/>
            <person name="Sodergren E."/>
            <person name="Wylie T."/>
            <person name="Fulton L."/>
            <person name="Fulton R."/>
            <person name="Fronick C."/>
            <person name="O'Laughlin M."/>
            <person name="Godfrey J."/>
            <person name="Miner T."/>
            <person name="Herter B."/>
            <person name="Appelbaum E."/>
            <person name="Cordes M."/>
            <person name="Lek S."/>
            <person name="Wollam A."/>
            <person name="Pepin K.H."/>
            <person name="Palsikar V.B."/>
            <person name="Mitreva M."/>
            <person name="Wilson R.K."/>
        </authorList>
    </citation>
    <scope>NUCLEOTIDE SEQUENCE [LARGE SCALE GENOMIC DNA]</scope>
    <source>
        <strain evidence="14 15">F0542</strain>
    </source>
</reference>
<dbReference type="PIRSF" id="PIRSF000530">
    <property type="entry name" value="Galactokinase"/>
    <property type="match status" value="1"/>
</dbReference>
<feature type="domain" description="GHMP kinase N-terminal" evidence="11">
    <location>
        <begin position="112"/>
        <end position="207"/>
    </location>
</feature>
<dbReference type="Pfam" id="PF10509">
    <property type="entry name" value="GalKase_gal_bdg"/>
    <property type="match status" value="1"/>
</dbReference>
<dbReference type="InterPro" id="IPR036554">
    <property type="entry name" value="GHMP_kinase_C_sf"/>
</dbReference>
<accession>U1QB14</accession>
<dbReference type="InterPro" id="IPR006204">
    <property type="entry name" value="GHMP_kinase_N_dom"/>
</dbReference>
<dbReference type="InterPro" id="IPR000705">
    <property type="entry name" value="Galactokinase"/>
</dbReference>
<dbReference type="InterPro" id="IPR013750">
    <property type="entry name" value="GHMP_kinase_C_dom"/>
</dbReference>
<evidence type="ECO:0000259" key="11">
    <source>
        <dbReference type="Pfam" id="PF00288"/>
    </source>
</evidence>
<dbReference type="GO" id="GO:0005524">
    <property type="term" value="F:ATP binding"/>
    <property type="evidence" value="ECO:0007669"/>
    <property type="project" value="UniProtKB-UniRule"/>
</dbReference>
<evidence type="ECO:0000256" key="9">
    <source>
        <dbReference type="ARBA" id="ARBA00023277"/>
    </source>
</evidence>
<dbReference type="Pfam" id="PF08544">
    <property type="entry name" value="GHMP_kinases_C"/>
    <property type="match status" value="1"/>
</dbReference>
<sequence length="429" mass="44836">MTNDVPVFAPAMSPQEGARAATALFREVFEAEPDGVWYAPGRVNIIGEHTDYNGGLALPIALPHRAHLALRRRDDRIVRLVSPQTREKVDVMDLDTIGPKGTPGEVAHWAAYIAGVAWALERDGFDNLPGFDAALVSCVPLGGGLSSSAALECSAAVAIDEVAGLGLAGTPEEPDDAGRARLVTNCVRTENEMAGAPTGGMDQSASLRCREGHALELDCRDGSVAHVPFDLAAEGLALLVIDTKAKHSLDDGQYGARRAACERAAQILGVELLADISAEDLPDALERLAASATGQGAADAEELVKRTRHVVTEIDRTRKLVELLQDGRPLRGEKLAAAGELMDASHESLRVDYECTCPELDVAVEAARAAGAHGARMTGGGFGGSAIALVDGDAVHDVAAAVAESYKREGFNPPAFLDAVPAAPAGRLV</sequence>
<dbReference type="EMBL" id="AWSE01000044">
    <property type="protein sequence ID" value="ERH24975.1"/>
    <property type="molecule type" value="Genomic_DNA"/>
</dbReference>
<evidence type="ECO:0000256" key="5">
    <source>
        <dbReference type="ARBA" id="ARBA00022777"/>
    </source>
</evidence>
<feature type="domain" description="GHMP kinase C-terminal" evidence="12">
    <location>
        <begin position="334"/>
        <end position="407"/>
    </location>
</feature>
<dbReference type="GO" id="GO:0004335">
    <property type="term" value="F:galactokinase activity"/>
    <property type="evidence" value="ECO:0007669"/>
    <property type="project" value="UniProtKB-UniRule"/>
</dbReference>
<comment type="caution">
    <text evidence="14">The sequence shown here is derived from an EMBL/GenBank/DDBJ whole genome shotgun (WGS) entry which is preliminary data.</text>
</comment>
<dbReference type="GO" id="GO:0046872">
    <property type="term" value="F:metal ion binding"/>
    <property type="evidence" value="ECO:0007669"/>
    <property type="project" value="UniProtKB-KW"/>
</dbReference>
<dbReference type="FunFam" id="3.30.70.890:FF:000001">
    <property type="entry name" value="Galactokinase"/>
    <property type="match status" value="1"/>
</dbReference>
<dbReference type="GO" id="GO:0005829">
    <property type="term" value="C:cytosol"/>
    <property type="evidence" value="ECO:0007669"/>
    <property type="project" value="TreeGrafter"/>
</dbReference>
<dbReference type="Proteomes" id="UP000016536">
    <property type="component" value="Unassembled WGS sequence"/>
</dbReference>
<keyword evidence="2" id="KW-0808">Transferase</keyword>
<evidence type="ECO:0000256" key="6">
    <source>
        <dbReference type="ARBA" id="ARBA00022840"/>
    </source>
</evidence>
<dbReference type="PRINTS" id="PR00473">
    <property type="entry name" value="GALCTOKINASE"/>
</dbReference>
<evidence type="ECO:0000313" key="15">
    <source>
        <dbReference type="Proteomes" id="UP000016536"/>
    </source>
</evidence>
<dbReference type="PANTHER" id="PTHR10457">
    <property type="entry name" value="MEVALONATE KINASE/GALACTOKINASE"/>
    <property type="match status" value="1"/>
</dbReference>
<keyword evidence="7" id="KW-0460">Magnesium</keyword>
<evidence type="ECO:0000256" key="8">
    <source>
        <dbReference type="ARBA" id="ARBA00023144"/>
    </source>
</evidence>
<dbReference type="PROSITE" id="PS00627">
    <property type="entry name" value="GHMP_KINASES_ATP"/>
    <property type="match status" value="1"/>
</dbReference>
<dbReference type="GO" id="GO:0006012">
    <property type="term" value="P:galactose metabolic process"/>
    <property type="evidence" value="ECO:0007669"/>
    <property type="project" value="UniProtKB-UniRule"/>
</dbReference>
<dbReference type="PROSITE" id="PS00106">
    <property type="entry name" value="GALACTOKINASE"/>
    <property type="match status" value="1"/>
</dbReference>
<keyword evidence="5 14" id="KW-0418">Kinase</keyword>
<dbReference type="SUPFAM" id="SSF55060">
    <property type="entry name" value="GHMP Kinase, C-terminal domain"/>
    <property type="match status" value="1"/>
</dbReference>
<dbReference type="InterPro" id="IPR020568">
    <property type="entry name" value="Ribosomal_Su5_D2-typ_SF"/>
</dbReference>
<dbReference type="PATRIC" id="fig|1321818.3.peg.814"/>
<gene>
    <name evidence="14" type="ORF">HMPREF1979_00964</name>
</gene>
<keyword evidence="9" id="KW-0119">Carbohydrate metabolism</keyword>
<evidence type="ECO:0000256" key="7">
    <source>
        <dbReference type="ARBA" id="ARBA00022842"/>
    </source>
</evidence>
<dbReference type="PRINTS" id="PR00959">
    <property type="entry name" value="MEVGALKINASE"/>
</dbReference>
<evidence type="ECO:0000256" key="2">
    <source>
        <dbReference type="ARBA" id="ARBA00022679"/>
    </source>
</evidence>
<dbReference type="PANTHER" id="PTHR10457:SF7">
    <property type="entry name" value="GALACTOKINASE-RELATED"/>
    <property type="match status" value="1"/>
</dbReference>
<evidence type="ECO:0000259" key="12">
    <source>
        <dbReference type="Pfam" id="PF08544"/>
    </source>
</evidence>
<dbReference type="InterPro" id="IPR014721">
    <property type="entry name" value="Ribsml_uS5_D2-typ_fold_subgr"/>
</dbReference>
<evidence type="ECO:0000313" key="14">
    <source>
        <dbReference type="EMBL" id="ERH24975.1"/>
    </source>
</evidence>
<feature type="domain" description="Galactokinase N-terminal" evidence="13">
    <location>
        <begin position="24"/>
        <end position="72"/>
    </location>
</feature>
<keyword evidence="6" id="KW-0067">ATP-binding</keyword>
<keyword evidence="8" id="KW-0299">Galactose metabolism</keyword>
<name>U1QB14_9ACTO</name>
<dbReference type="InterPro" id="IPR006206">
    <property type="entry name" value="Mevalonate/galactokinase"/>
</dbReference>
<proteinExistence type="inferred from homology"/>
<evidence type="ECO:0000256" key="4">
    <source>
        <dbReference type="ARBA" id="ARBA00022741"/>
    </source>
</evidence>
<protein>
    <recommendedName>
        <fullName evidence="10">Galactokinase</fullName>
        <ecNumber evidence="10">2.7.1.6</ecNumber>
    </recommendedName>
</protein>
<dbReference type="SUPFAM" id="SSF54211">
    <property type="entry name" value="Ribosomal protein S5 domain 2-like"/>
    <property type="match status" value="1"/>
</dbReference>
<keyword evidence="15" id="KW-1185">Reference proteome</keyword>
<organism evidence="14 15">
    <name type="scientific">Actinomyces johnsonii F0542</name>
    <dbReference type="NCBI Taxonomy" id="1321818"/>
    <lineage>
        <taxon>Bacteria</taxon>
        <taxon>Bacillati</taxon>
        <taxon>Actinomycetota</taxon>
        <taxon>Actinomycetes</taxon>
        <taxon>Actinomycetales</taxon>
        <taxon>Actinomycetaceae</taxon>
        <taxon>Actinomyces</taxon>
    </lineage>
</organism>
<evidence type="ECO:0000256" key="1">
    <source>
        <dbReference type="ARBA" id="ARBA00006566"/>
    </source>
</evidence>
<comment type="similarity">
    <text evidence="1">Belongs to the GHMP kinase family. GalK subfamily.</text>
</comment>
<dbReference type="InterPro" id="IPR019741">
    <property type="entry name" value="Galactokinase_CS"/>
</dbReference>